<dbReference type="AlphaFoldDB" id="A0A0L0VHY1"/>
<name>A0A0L0VHY1_9BASI</name>
<dbReference type="Proteomes" id="UP000054564">
    <property type="component" value="Unassembled WGS sequence"/>
</dbReference>
<proteinExistence type="predicted"/>
<gene>
    <name evidence="1" type="ORF">PSTG_07741</name>
</gene>
<evidence type="ECO:0000313" key="2">
    <source>
        <dbReference type="Proteomes" id="UP000054564"/>
    </source>
</evidence>
<keyword evidence="2" id="KW-1185">Reference proteome</keyword>
<evidence type="ECO:0000313" key="1">
    <source>
        <dbReference type="EMBL" id="KNE98895.1"/>
    </source>
</evidence>
<accession>A0A0L0VHY1</accession>
<reference evidence="2" key="1">
    <citation type="submission" date="2014-03" db="EMBL/GenBank/DDBJ databases">
        <title>The Genome Sequence of Puccinia striiformis f. sp. tritici PST-78.</title>
        <authorList>
            <consortium name="The Broad Institute Genome Sequencing Platform"/>
            <person name="Cuomo C."/>
            <person name="Hulbert S."/>
            <person name="Chen X."/>
            <person name="Walker B."/>
            <person name="Young S.K."/>
            <person name="Zeng Q."/>
            <person name="Gargeya S."/>
            <person name="Fitzgerald M."/>
            <person name="Haas B."/>
            <person name="Abouelleil A."/>
            <person name="Alvarado L."/>
            <person name="Arachchi H.M."/>
            <person name="Berlin A.M."/>
            <person name="Chapman S.B."/>
            <person name="Goldberg J."/>
            <person name="Griggs A."/>
            <person name="Gujja S."/>
            <person name="Hansen M."/>
            <person name="Howarth C."/>
            <person name="Imamovic A."/>
            <person name="Larimer J."/>
            <person name="McCowan C."/>
            <person name="Montmayeur A."/>
            <person name="Murphy C."/>
            <person name="Neiman D."/>
            <person name="Pearson M."/>
            <person name="Priest M."/>
            <person name="Roberts A."/>
            <person name="Saif S."/>
            <person name="Shea T."/>
            <person name="Sisk P."/>
            <person name="Sykes S."/>
            <person name="Wortman J."/>
            <person name="Nusbaum C."/>
            <person name="Birren B."/>
        </authorList>
    </citation>
    <scope>NUCLEOTIDE SEQUENCE [LARGE SCALE GENOMIC DNA]</scope>
    <source>
        <strain evidence="2">race PST-78</strain>
    </source>
</reference>
<protein>
    <submittedName>
        <fullName evidence="1">Uncharacterized protein</fullName>
    </submittedName>
</protein>
<dbReference type="EMBL" id="AJIL01000051">
    <property type="protein sequence ID" value="KNE98895.1"/>
    <property type="molecule type" value="Genomic_DNA"/>
</dbReference>
<comment type="caution">
    <text evidence="1">The sequence shown here is derived from an EMBL/GenBank/DDBJ whole genome shotgun (WGS) entry which is preliminary data.</text>
</comment>
<sequence length="208" mass="23214">MAIPKVIPDLVPHLALAHPARKGSQQWNCQDSPARTSQYGKEKMRCILKNFKSVYSSATILSGYEIWSKWEDTQFHNDLLQYISKIGTCVAEFNSIGLKIPNFILCWSIIGRITKKSPMMMQNLSSDLNELGSPRTVISKLQEIGRCEETMGGKNTESTTAAPGTTALATNTLNSNKHTFEKIRCRGKHNPAAMSHDEEGCWTVKPKL</sequence>
<organism evidence="1 2">
    <name type="scientific">Puccinia striiformis f. sp. tritici PST-78</name>
    <dbReference type="NCBI Taxonomy" id="1165861"/>
    <lineage>
        <taxon>Eukaryota</taxon>
        <taxon>Fungi</taxon>
        <taxon>Dikarya</taxon>
        <taxon>Basidiomycota</taxon>
        <taxon>Pucciniomycotina</taxon>
        <taxon>Pucciniomycetes</taxon>
        <taxon>Pucciniales</taxon>
        <taxon>Pucciniaceae</taxon>
        <taxon>Puccinia</taxon>
    </lineage>
</organism>